<dbReference type="EMBL" id="CM004468">
    <property type="protein sequence ID" value="OCT95213.1"/>
    <property type="molecule type" value="Genomic_DNA"/>
</dbReference>
<evidence type="ECO:0000313" key="1">
    <source>
        <dbReference type="EMBL" id="OCT95213.1"/>
    </source>
</evidence>
<dbReference type="AlphaFoldDB" id="A0A974DNG8"/>
<protein>
    <submittedName>
        <fullName evidence="1">Uncharacterized protein</fullName>
    </submittedName>
</protein>
<proteinExistence type="predicted"/>
<accession>A0A974DNG8</accession>
<dbReference type="Proteomes" id="UP000694892">
    <property type="component" value="Chromosome 2L"/>
</dbReference>
<name>A0A974DNG8_XENLA</name>
<organism evidence="1 2">
    <name type="scientific">Xenopus laevis</name>
    <name type="common">African clawed frog</name>
    <dbReference type="NCBI Taxonomy" id="8355"/>
    <lineage>
        <taxon>Eukaryota</taxon>
        <taxon>Metazoa</taxon>
        <taxon>Chordata</taxon>
        <taxon>Craniata</taxon>
        <taxon>Vertebrata</taxon>
        <taxon>Euteleostomi</taxon>
        <taxon>Amphibia</taxon>
        <taxon>Batrachia</taxon>
        <taxon>Anura</taxon>
        <taxon>Pipoidea</taxon>
        <taxon>Pipidae</taxon>
        <taxon>Xenopodinae</taxon>
        <taxon>Xenopus</taxon>
        <taxon>Xenopus</taxon>
    </lineage>
</organism>
<reference evidence="2" key="1">
    <citation type="journal article" date="2016" name="Nature">
        <title>Genome evolution in the allotetraploid frog Xenopus laevis.</title>
        <authorList>
            <person name="Session A.M."/>
            <person name="Uno Y."/>
            <person name="Kwon T."/>
            <person name="Chapman J.A."/>
            <person name="Toyoda A."/>
            <person name="Takahashi S."/>
            <person name="Fukui A."/>
            <person name="Hikosaka A."/>
            <person name="Suzuki A."/>
            <person name="Kondo M."/>
            <person name="van Heeringen S.J."/>
            <person name="Quigley I."/>
            <person name="Heinz S."/>
            <person name="Ogino H."/>
            <person name="Ochi H."/>
            <person name="Hellsten U."/>
            <person name="Lyons J.B."/>
            <person name="Simakov O."/>
            <person name="Putnam N."/>
            <person name="Stites J."/>
            <person name="Kuroki Y."/>
            <person name="Tanaka T."/>
            <person name="Michiue T."/>
            <person name="Watanabe M."/>
            <person name="Bogdanovic O."/>
            <person name="Lister R."/>
            <person name="Georgiou G."/>
            <person name="Paranjpe S.S."/>
            <person name="van Kruijsbergen I."/>
            <person name="Shu S."/>
            <person name="Carlson J."/>
            <person name="Kinoshita T."/>
            <person name="Ohta Y."/>
            <person name="Mawaribuchi S."/>
            <person name="Jenkins J."/>
            <person name="Grimwood J."/>
            <person name="Schmutz J."/>
            <person name="Mitros T."/>
            <person name="Mozaffari S.V."/>
            <person name="Suzuki Y."/>
            <person name="Haramoto Y."/>
            <person name="Yamamoto T.S."/>
            <person name="Takagi C."/>
            <person name="Heald R."/>
            <person name="Miller K."/>
            <person name="Haudenschild C."/>
            <person name="Kitzman J."/>
            <person name="Nakayama T."/>
            <person name="Izutsu Y."/>
            <person name="Robert J."/>
            <person name="Fortriede J."/>
            <person name="Burns K."/>
            <person name="Lotay V."/>
            <person name="Karimi K."/>
            <person name="Yasuoka Y."/>
            <person name="Dichmann D.S."/>
            <person name="Flajnik M.F."/>
            <person name="Houston D.W."/>
            <person name="Shendure J."/>
            <person name="DuPasquier L."/>
            <person name="Vize P.D."/>
            <person name="Zorn A.M."/>
            <person name="Ito M."/>
            <person name="Marcotte E.M."/>
            <person name="Wallingford J.B."/>
            <person name="Ito Y."/>
            <person name="Asashima M."/>
            <person name="Ueno N."/>
            <person name="Matsuda Y."/>
            <person name="Veenstra G.J."/>
            <person name="Fujiyama A."/>
            <person name="Harland R.M."/>
            <person name="Taira M."/>
            <person name="Rokhsar D.S."/>
        </authorList>
    </citation>
    <scope>NUCLEOTIDE SEQUENCE [LARGE SCALE GENOMIC DNA]</scope>
    <source>
        <strain evidence="2">J</strain>
    </source>
</reference>
<sequence length="167" mass="19613">MDPTRDQHCTRDPHCTVFHMVWKCPKLTRYWMDIFSFISKVLVLPIQPDPSLALLGHTGGVMDSVESRTLLQLLMFYASKLIVLRWNRLATPKAPHRRDDSSCRTTNFREARPILLNYRAMEEWKELVKKALPCYKAVYMSRGCTDKFIAIWMVWVLNYNTNSPNVF</sequence>
<gene>
    <name evidence="1" type="ORF">XELAEV_18012899mg</name>
</gene>
<evidence type="ECO:0000313" key="2">
    <source>
        <dbReference type="Proteomes" id="UP000694892"/>
    </source>
</evidence>